<feature type="domain" description="SbsA Ig-like" evidence="3">
    <location>
        <begin position="84"/>
        <end position="173"/>
    </location>
</feature>
<dbReference type="Gene3D" id="3.40.50.1820">
    <property type="entry name" value="alpha/beta hydrolase"/>
    <property type="match status" value="1"/>
</dbReference>
<dbReference type="InterPro" id="IPR029058">
    <property type="entry name" value="AB_hydrolase_fold"/>
</dbReference>
<dbReference type="Proteomes" id="UP000028878">
    <property type="component" value="Unassembled WGS sequence"/>
</dbReference>
<feature type="signal peptide" evidence="2">
    <location>
        <begin position="1"/>
        <end position="28"/>
    </location>
</feature>
<dbReference type="AlphaFoldDB" id="A0A1L1PEU6"/>
<feature type="chain" id="PRO_5009681446" evidence="2">
    <location>
        <begin position="29"/>
        <end position="705"/>
    </location>
</feature>
<dbReference type="EMBL" id="CCAE010000025">
    <property type="protein sequence ID" value="CDN88548.1"/>
    <property type="molecule type" value="Genomic_DNA"/>
</dbReference>
<evidence type="ECO:0000256" key="2">
    <source>
        <dbReference type="SAM" id="SignalP"/>
    </source>
</evidence>
<dbReference type="Gene3D" id="2.60.40.1220">
    <property type="match status" value="1"/>
</dbReference>
<keyword evidence="1 2" id="KW-0732">Signal</keyword>
<evidence type="ECO:0000313" key="4">
    <source>
        <dbReference type="EMBL" id="CDN88548.1"/>
    </source>
</evidence>
<reference evidence="5" key="1">
    <citation type="submission" date="2014-02" db="EMBL/GenBank/DDBJ databases">
        <authorList>
            <person name="Gan H."/>
        </authorList>
    </citation>
    <scope>NUCLEOTIDE SEQUENCE [LARGE SCALE GENOMIC DNA]</scope>
    <source>
        <strain evidence="5">S1</strain>
    </source>
</reference>
<dbReference type="SUPFAM" id="SSF53474">
    <property type="entry name" value="alpha/beta-Hydrolases"/>
    <property type="match status" value="1"/>
</dbReference>
<organism evidence="4 5">
    <name type="scientific">Hydrogenophaga intermedia</name>
    <dbReference type="NCBI Taxonomy" id="65786"/>
    <lineage>
        <taxon>Bacteria</taxon>
        <taxon>Pseudomonadati</taxon>
        <taxon>Pseudomonadota</taxon>
        <taxon>Betaproteobacteria</taxon>
        <taxon>Burkholderiales</taxon>
        <taxon>Comamonadaceae</taxon>
        <taxon>Hydrogenophaga</taxon>
    </lineage>
</organism>
<dbReference type="Pfam" id="PF13205">
    <property type="entry name" value="Big_5"/>
    <property type="match status" value="1"/>
</dbReference>
<accession>A0A1L1PEU6</accession>
<gene>
    <name evidence="4" type="ORF">BN948_02983</name>
</gene>
<evidence type="ECO:0000256" key="1">
    <source>
        <dbReference type="ARBA" id="ARBA00022729"/>
    </source>
</evidence>
<dbReference type="InterPro" id="IPR014755">
    <property type="entry name" value="Cu-Rt/internalin_Ig-like"/>
</dbReference>
<evidence type="ECO:0000313" key="5">
    <source>
        <dbReference type="Proteomes" id="UP000028878"/>
    </source>
</evidence>
<reference evidence="5" key="2">
    <citation type="submission" date="2014-11" db="EMBL/GenBank/DDBJ databases">
        <title>Draft genome sequence of Hydrogenophaga intermedia S1.</title>
        <authorList>
            <person name="Gan H.M."/>
            <person name="Chew T.H."/>
            <person name="Stolz A."/>
        </authorList>
    </citation>
    <scope>NUCLEOTIDE SEQUENCE [LARGE SCALE GENOMIC DNA]</scope>
    <source>
        <strain evidence="5">S1</strain>
    </source>
</reference>
<proteinExistence type="predicted"/>
<protein>
    <submittedName>
        <fullName evidence="4">Extracellular lipase, Pla-1/cef family</fullName>
    </submittedName>
</protein>
<name>A0A1L1PEU6_HYDIT</name>
<evidence type="ECO:0000259" key="3">
    <source>
        <dbReference type="Pfam" id="PF13205"/>
    </source>
</evidence>
<dbReference type="RefSeq" id="WP_009516903.1">
    <property type="nucleotide sequence ID" value="NZ_CCAE010000025.1"/>
</dbReference>
<dbReference type="InterPro" id="IPR050261">
    <property type="entry name" value="FrsA_esterase"/>
</dbReference>
<keyword evidence="5" id="KW-1185">Reference proteome</keyword>
<sequence precursor="true">MTPTRPRCPRLAFTLAFSFALWPMLAQADGVTVRYDAEASPFPSNRYTVPDFGNATLRRVNLPKPDCAIRPSDCADIDVINTLDGFSTQPRITVPFTGDIDPASVNSDSIYLVNLGDVLTLRGFGQRVGINQVVWDPASKTLAFESDELLQERSRYLLVVTNAVRDASGKKLKNADFLGGRDAHLRELRDALPMARGGGRAVVAASLFTTQTATGDLLKIQRRIKAGTPAPMNFMVGNGGAVRALFPVAGLQGIQFNRQTGTAPTFTAGFLPTPALQVMPGAVGHVAYARFDSPEYQNAAKVIPPTDTLTGNPRPLGRQALTAQFFLPASPRPAGGWPVAIFGHGFTDSMYGAPWTVASVLASQGIATLSINVVGHGGGAQGYLNVLPTAGAPVQIPAGGRGIDQDGNGSIDSTEGVNAAAPQTIVSSRDGLRQTVIDLMQLVRQVEVGVDVDGDGSRDLDPARIYYAGQSFGGIYGTILLGVERNIKAGVPNVPGGSITEIARLSPSFRILTGLSLATRQPVLLNLPPTPELPVPLNFNENLPLRDQPPLVNTVPGAMAIAELLDRNEWVQQSGNPVSYAELIRRDPPLGHAAKPVIVQFAKGDVTVPNPTSSAIVRAGGLKDRVTYYRNDLAFAGNPGIPKNPHTFLTNIGVAAAAPLAVAAQTQIAVFFASHGATVIDPDAGGPLFEVPIQGDLPEGLNFIP</sequence>
<dbReference type="InterPro" id="IPR032812">
    <property type="entry name" value="SbsA_Ig"/>
</dbReference>
<dbReference type="PANTHER" id="PTHR22946">
    <property type="entry name" value="DIENELACTONE HYDROLASE DOMAIN-CONTAINING PROTEIN-RELATED"/>
    <property type="match status" value="1"/>
</dbReference>